<feature type="signal peptide" evidence="1">
    <location>
        <begin position="1"/>
        <end position="20"/>
    </location>
</feature>
<evidence type="ECO:0000313" key="3">
    <source>
        <dbReference type="EMBL" id="OWF52038.1"/>
    </source>
</evidence>
<organism evidence="3 4">
    <name type="scientific">Mizuhopecten yessoensis</name>
    <name type="common">Japanese scallop</name>
    <name type="synonym">Patinopecten yessoensis</name>
    <dbReference type="NCBI Taxonomy" id="6573"/>
    <lineage>
        <taxon>Eukaryota</taxon>
        <taxon>Metazoa</taxon>
        <taxon>Spiralia</taxon>
        <taxon>Lophotrochozoa</taxon>
        <taxon>Mollusca</taxon>
        <taxon>Bivalvia</taxon>
        <taxon>Autobranchia</taxon>
        <taxon>Pteriomorphia</taxon>
        <taxon>Pectinida</taxon>
        <taxon>Pectinoidea</taxon>
        <taxon>Pectinidae</taxon>
        <taxon>Mizuhopecten</taxon>
    </lineage>
</organism>
<dbReference type="InterPro" id="IPR057626">
    <property type="entry name" value="S-S_Temptin"/>
</dbReference>
<evidence type="ECO:0000259" key="2">
    <source>
        <dbReference type="Pfam" id="PF24784"/>
    </source>
</evidence>
<dbReference type="PANTHER" id="PTHR34737">
    <property type="entry name" value="EF-HAND DOMAIN-CONTAINING PROTEIN"/>
    <property type="match status" value="1"/>
</dbReference>
<gene>
    <name evidence="3" type="ORF">KP79_PYT24441</name>
</gene>
<proteinExistence type="predicted"/>
<dbReference type="Proteomes" id="UP000242188">
    <property type="component" value="Unassembled WGS sequence"/>
</dbReference>
<accession>A0A210QTG8</accession>
<dbReference type="Pfam" id="PF24784">
    <property type="entry name" value="Temptin_C"/>
    <property type="match status" value="1"/>
</dbReference>
<evidence type="ECO:0000256" key="1">
    <source>
        <dbReference type="SAM" id="SignalP"/>
    </source>
</evidence>
<name>A0A210QTG8_MIZYE</name>
<keyword evidence="4" id="KW-1185">Reference proteome</keyword>
<keyword evidence="1" id="KW-0732">Signal</keyword>
<dbReference type="PANTHER" id="PTHR34737:SF2">
    <property type="entry name" value="EF-HAND DOMAIN-CONTAINING PROTEIN"/>
    <property type="match status" value="1"/>
</dbReference>
<dbReference type="AlphaFoldDB" id="A0A210QTG8"/>
<feature type="chain" id="PRO_5012668106" evidence="1">
    <location>
        <begin position="21"/>
        <end position="135"/>
    </location>
</feature>
<sequence>MISQSTVVLVICSLGGLALGHPRFMKLIPNGHMVPNPCSNSSHPWHGVGHNNRTGGGIVNVFGADFLKANMTWTRDLCLADSDIDGNSNGYELGDPDCEWVEGGTPETLAVSHPGVCEPMTTKTCIAVNLNIRCI</sequence>
<feature type="domain" description="Temptin Cys/Cys disulfide" evidence="2">
    <location>
        <begin position="20"/>
        <end position="116"/>
    </location>
</feature>
<dbReference type="EMBL" id="NEDP02001993">
    <property type="protein sequence ID" value="OWF52038.1"/>
    <property type="molecule type" value="Genomic_DNA"/>
</dbReference>
<reference evidence="3 4" key="1">
    <citation type="journal article" date="2017" name="Nat. Ecol. Evol.">
        <title>Scallop genome provides insights into evolution of bilaterian karyotype and development.</title>
        <authorList>
            <person name="Wang S."/>
            <person name="Zhang J."/>
            <person name="Jiao W."/>
            <person name="Li J."/>
            <person name="Xun X."/>
            <person name="Sun Y."/>
            <person name="Guo X."/>
            <person name="Huan P."/>
            <person name="Dong B."/>
            <person name="Zhang L."/>
            <person name="Hu X."/>
            <person name="Sun X."/>
            <person name="Wang J."/>
            <person name="Zhao C."/>
            <person name="Wang Y."/>
            <person name="Wang D."/>
            <person name="Huang X."/>
            <person name="Wang R."/>
            <person name="Lv J."/>
            <person name="Li Y."/>
            <person name="Zhang Z."/>
            <person name="Liu B."/>
            <person name="Lu W."/>
            <person name="Hui Y."/>
            <person name="Liang J."/>
            <person name="Zhou Z."/>
            <person name="Hou R."/>
            <person name="Li X."/>
            <person name="Liu Y."/>
            <person name="Li H."/>
            <person name="Ning X."/>
            <person name="Lin Y."/>
            <person name="Zhao L."/>
            <person name="Xing Q."/>
            <person name="Dou J."/>
            <person name="Li Y."/>
            <person name="Mao J."/>
            <person name="Guo H."/>
            <person name="Dou H."/>
            <person name="Li T."/>
            <person name="Mu C."/>
            <person name="Jiang W."/>
            <person name="Fu Q."/>
            <person name="Fu X."/>
            <person name="Miao Y."/>
            <person name="Liu J."/>
            <person name="Yu Q."/>
            <person name="Li R."/>
            <person name="Liao H."/>
            <person name="Li X."/>
            <person name="Kong Y."/>
            <person name="Jiang Z."/>
            <person name="Chourrout D."/>
            <person name="Li R."/>
            <person name="Bao Z."/>
        </authorList>
    </citation>
    <scope>NUCLEOTIDE SEQUENCE [LARGE SCALE GENOMIC DNA]</scope>
    <source>
        <strain evidence="3 4">PY_sf001</strain>
    </source>
</reference>
<protein>
    <submittedName>
        <fullName evidence="3">Temptin</fullName>
    </submittedName>
</protein>
<evidence type="ECO:0000313" key="4">
    <source>
        <dbReference type="Proteomes" id="UP000242188"/>
    </source>
</evidence>
<dbReference type="InterPro" id="IPR055313">
    <property type="entry name" value="Temptin-like"/>
</dbReference>
<comment type="caution">
    <text evidence="3">The sequence shown here is derived from an EMBL/GenBank/DDBJ whole genome shotgun (WGS) entry which is preliminary data.</text>
</comment>
<dbReference type="OrthoDB" id="129121at2759"/>